<dbReference type="FunFam" id="3.40.50.300:FF:000019">
    <property type="entry name" value="Translation initiation factor IF-2"/>
    <property type="match status" value="1"/>
</dbReference>
<accession>A0AAU9PNC3</accession>
<dbReference type="SUPFAM" id="SSF51735">
    <property type="entry name" value="NAD(P)-binding Rossmann-fold domains"/>
    <property type="match status" value="1"/>
</dbReference>
<comment type="similarity">
    <text evidence="2">Belongs to the TRAFAC class translation factor GTPase superfamily. Classic translation factor GTPase family. IF-2 subfamily.</text>
</comment>
<evidence type="ECO:0000256" key="8">
    <source>
        <dbReference type="ARBA" id="ARBA00023134"/>
    </source>
</evidence>
<evidence type="ECO:0000256" key="10">
    <source>
        <dbReference type="ARBA" id="ARBA00044200"/>
    </source>
</evidence>
<keyword evidence="4" id="KW-0547">Nucleotide-binding</keyword>
<dbReference type="InterPro" id="IPR036291">
    <property type="entry name" value="NAD(P)-bd_dom_sf"/>
</dbReference>
<dbReference type="InterPro" id="IPR015760">
    <property type="entry name" value="TIF_IF2"/>
</dbReference>
<dbReference type="InterPro" id="IPR009000">
    <property type="entry name" value="Transl_B-barrel_sf"/>
</dbReference>
<evidence type="ECO:0000256" key="6">
    <source>
        <dbReference type="ARBA" id="ARBA00022946"/>
    </source>
</evidence>
<dbReference type="SUPFAM" id="SSF52540">
    <property type="entry name" value="P-loop containing nucleoside triphosphate hydrolases"/>
    <property type="match status" value="1"/>
</dbReference>
<dbReference type="InterPro" id="IPR005225">
    <property type="entry name" value="Small_GTP-bd"/>
</dbReference>
<dbReference type="InterPro" id="IPR000178">
    <property type="entry name" value="TF_IF2_bacterial-like"/>
</dbReference>
<evidence type="ECO:0000256" key="5">
    <source>
        <dbReference type="ARBA" id="ARBA00022917"/>
    </source>
</evidence>
<feature type="compositionally biased region" description="Basic and acidic residues" evidence="11">
    <location>
        <begin position="457"/>
        <end position="469"/>
    </location>
</feature>
<dbReference type="GO" id="GO:0050661">
    <property type="term" value="F:NADP binding"/>
    <property type="evidence" value="ECO:0007669"/>
    <property type="project" value="InterPro"/>
</dbReference>
<dbReference type="Gene3D" id="2.40.30.10">
    <property type="entry name" value="Translation factors"/>
    <property type="match status" value="2"/>
</dbReference>
<dbReference type="InterPro" id="IPR036925">
    <property type="entry name" value="TIF_IF2_dom3_sf"/>
</dbReference>
<protein>
    <recommendedName>
        <fullName evidence="10">Translation initiation factor IF-2, mitochondrial</fullName>
    </recommendedName>
</protein>
<dbReference type="SUPFAM" id="SSF50447">
    <property type="entry name" value="Translation proteins"/>
    <property type="match status" value="2"/>
</dbReference>
<dbReference type="EMBL" id="CAKMRJ010005745">
    <property type="protein sequence ID" value="CAH1451519.1"/>
    <property type="molecule type" value="Genomic_DNA"/>
</dbReference>
<dbReference type="GO" id="GO:0003924">
    <property type="term" value="F:GTPase activity"/>
    <property type="evidence" value="ECO:0007669"/>
    <property type="project" value="InterPro"/>
</dbReference>
<evidence type="ECO:0000256" key="1">
    <source>
        <dbReference type="ARBA" id="ARBA00004173"/>
    </source>
</evidence>
<dbReference type="GO" id="GO:0003743">
    <property type="term" value="F:translation initiation factor activity"/>
    <property type="evidence" value="ECO:0007669"/>
    <property type="project" value="UniProtKB-KW"/>
</dbReference>
<dbReference type="CDD" id="cd01887">
    <property type="entry name" value="IF2_eIF5B"/>
    <property type="match status" value="1"/>
</dbReference>
<dbReference type="GO" id="GO:0005739">
    <property type="term" value="C:mitochondrion"/>
    <property type="evidence" value="ECO:0007669"/>
    <property type="project" value="UniProtKB-SubCell"/>
</dbReference>
<keyword evidence="3" id="KW-0396">Initiation factor</keyword>
<evidence type="ECO:0000256" key="3">
    <source>
        <dbReference type="ARBA" id="ARBA00022540"/>
    </source>
</evidence>
<proteinExistence type="inferred from homology"/>
<evidence type="ECO:0000313" key="14">
    <source>
        <dbReference type="Proteomes" id="UP001157418"/>
    </source>
</evidence>
<sequence>MAWRELGKKSIRASLSRLLTPTTSRHTALSNSFSGLDLKSSSPSIQCIQESHLFHTTPQLLGRRGDRDDTVGLQTHKKGKFKKRPENAKPPVEAPYIPPKLKKPTKSSADKTIEIFEGMTTLELAQRCGQSVAMLQNILVNVGEKIGSEFDPLGIDIAELIAIEVGVNVKRLYSYEGSIVLPRAPVVTVMGHVDHGKTSLLDALRQTSVAAKEAGGITQHLGAFVVSMPSGASITFLDTPGHAAFSAMRARGAAVTDIVVLVVAADDGVMPQTIEAMSHARSADVPIVVAINKCDKPASDPERVKVQLASEGLPLEEMGGDVQVVEVSAVTKTGLDRLEEALLLQAELMDLKARVDGAAQAYVVEARLDRGRGPLVTALVKAGTLVVGQHVAVGAEWGKIRAIRDTSGKPTNQATPAMPVEIEGLKGLPMAGDDITVVDSEERARILSVGRKKKMEKDRLRKMNEEKLSGTESFSEENENDSVPERVELPIIVKGDVQGTVQAVTDSLKSLNSPQVFVNVIHVGVGPICQSDLDLAQATGACIVGFNVRTPPHSVTLAAAQANIKIKVHRVIYHLLEDIGNFIVEKAPGTYETEVAGEAQVLNIFELKGRSKSKGDDVKIAGCRVMDGQVMRSSTMRLLRSGEVVFEGCCVSLKRETQDVETVQKGNECGLVLRDCFDFQIGDVIQCLHQVNKKPKFISSESGAPHNVSLPRRVRRHSPTPKISIYKLSSACISKSLFLSKPFHNFYFSQNSSMEAAALSRIGLAGLAVMGQNLALNVAEKGFPISVYNRTTSKVDETLDRAHNEGQLPLTGHYTPRDFVPLDPEAPICHHPC</sequence>
<feature type="region of interest" description="Disordered" evidence="11">
    <location>
        <begin position="457"/>
        <end position="482"/>
    </location>
</feature>
<evidence type="ECO:0000256" key="7">
    <source>
        <dbReference type="ARBA" id="ARBA00023128"/>
    </source>
</evidence>
<dbReference type="InterPro" id="IPR006115">
    <property type="entry name" value="6PGDH_NADP-bd"/>
</dbReference>
<dbReference type="NCBIfam" id="TIGR00487">
    <property type="entry name" value="IF-2"/>
    <property type="match status" value="1"/>
</dbReference>
<dbReference type="Pfam" id="PF22042">
    <property type="entry name" value="EF-G_D2"/>
    <property type="match status" value="1"/>
</dbReference>
<name>A0AAU9PNC3_9ASTR</name>
<dbReference type="PROSITE" id="PS51722">
    <property type="entry name" value="G_TR_2"/>
    <property type="match status" value="1"/>
</dbReference>
<dbReference type="Gene3D" id="3.40.50.720">
    <property type="entry name" value="NAD(P)-binding Rossmann-like Domain"/>
    <property type="match status" value="1"/>
</dbReference>
<dbReference type="Proteomes" id="UP001157418">
    <property type="component" value="Unassembled WGS sequence"/>
</dbReference>
<feature type="region of interest" description="Disordered" evidence="11">
    <location>
        <begin position="60"/>
        <end position="105"/>
    </location>
</feature>
<evidence type="ECO:0000256" key="2">
    <source>
        <dbReference type="ARBA" id="ARBA00007733"/>
    </source>
</evidence>
<dbReference type="InterPro" id="IPR000795">
    <property type="entry name" value="T_Tr_GTP-bd_dom"/>
</dbReference>
<dbReference type="HAMAP" id="MF_00100_B">
    <property type="entry name" value="IF_2_B"/>
    <property type="match status" value="1"/>
</dbReference>
<dbReference type="NCBIfam" id="TIGR00231">
    <property type="entry name" value="small_GTP"/>
    <property type="match status" value="1"/>
</dbReference>
<dbReference type="Gene3D" id="3.40.50.10050">
    <property type="entry name" value="Translation initiation factor IF- 2, domain 3"/>
    <property type="match status" value="1"/>
</dbReference>
<gene>
    <name evidence="13" type="ORF">LVIROSA_LOCUS36877</name>
</gene>
<feature type="domain" description="Tr-type G" evidence="12">
    <location>
        <begin position="182"/>
        <end position="352"/>
    </location>
</feature>
<keyword evidence="5" id="KW-0648">Protein biosynthesis</keyword>
<dbReference type="Gene3D" id="3.40.50.300">
    <property type="entry name" value="P-loop containing nucleotide triphosphate hydrolases"/>
    <property type="match status" value="1"/>
</dbReference>
<dbReference type="FunFam" id="2.40.30.10:FF:000008">
    <property type="entry name" value="Translation initiation factor IF-2"/>
    <property type="match status" value="1"/>
</dbReference>
<dbReference type="AlphaFoldDB" id="A0AAU9PNC3"/>
<comment type="caution">
    <text evidence="13">The sequence shown here is derived from an EMBL/GenBank/DDBJ whole genome shotgun (WGS) entry which is preliminary data.</text>
</comment>
<dbReference type="FunFam" id="3.40.50.10050:FF:000001">
    <property type="entry name" value="Translation initiation factor IF-2"/>
    <property type="match status" value="1"/>
</dbReference>
<keyword evidence="7" id="KW-0496">Mitochondrion</keyword>
<dbReference type="PANTHER" id="PTHR43381">
    <property type="entry name" value="TRANSLATION INITIATION FACTOR IF-2-RELATED"/>
    <property type="match status" value="1"/>
</dbReference>
<keyword evidence="8" id="KW-0342">GTP-binding</keyword>
<dbReference type="GO" id="GO:0016616">
    <property type="term" value="F:oxidoreductase activity, acting on the CH-OH group of donors, NAD or NADP as acceptor"/>
    <property type="evidence" value="ECO:0007669"/>
    <property type="project" value="UniProtKB-ARBA"/>
</dbReference>
<dbReference type="CDD" id="cd03702">
    <property type="entry name" value="IF2_mtIF2_II"/>
    <property type="match status" value="1"/>
</dbReference>
<reference evidence="13 14" key="1">
    <citation type="submission" date="2022-01" db="EMBL/GenBank/DDBJ databases">
        <authorList>
            <person name="Xiong W."/>
            <person name="Schranz E."/>
        </authorList>
    </citation>
    <scope>NUCLEOTIDE SEQUENCE [LARGE SCALE GENOMIC DNA]</scope>
</reference>
<keyword evidence="6" id="KW-0809">Transit peptide</keyword>
<dbReference type="SUPFAM" id="SSF52156">
    <property type="entry name" value="Initiation factor IF2/eIF5b, domain 3"/>
    <property type="match status" value="1"/>
</dbReference>
<comment type="function">
    <text evidence="9">One of the essential components for the initiation of protein synthesis. Protects formylmethionyl-tRNA from spontaneous hydrolysis and promotes its binding to the 30S ribosomal subunits. Also involved in the hydrolysis of GTP during the formation of the 70S ribosomal complex.</text>
</comment>
<evidence type="ECO:0000256" key="9">
    <source>
        <dbReference type="ARBA" id="ARBA00025162"/>
    </source>
</evidence>
<dbReference type="InterPro" id="IPR044145">
    <property type="entry name" value="IF2_II"/>
</dbReference>
<dbReference type="Pfam" id="PF03446">
    <property type="entry name" value="NAD_binding_2"/>
    <property type="match status" value="1"/>
</dbReference>
<evidence type="ECO:0000313" key="13">
    <source>
        <dbReference type="EMBL" id="CAH1451519.1"/>
    </source>
</evidence>
<comment type="subcellular location">
    <subcellularLocation>
        <location evidence="1">Mitochondrion</location>
    </subcellularLocation>
</comment>
<evidence type="ECO:0000256" key="4">
    <source>
        <dbReference type="ARBA" id="ARBA00022741"/>
    </source>
</evidence>
<keyword evidence="14" id="KW-1185">Reference proteome</keyword>
<dbReference type="Pfam" id="PF11987">
    <property type="entry name" value="IF-2"/>
    <property type="match status" value="1"/>
</dbReference>
<evidence type="ECO:0000256" key="11">
    <source>
        <dbReference type="SAM" id="MobiDB-lite"/>
    </source>
</evidence>
<dbReference type="CDD" id="cd03692">
    <property type="entry name" value="mtIF2_IVc"/>
    <property type="match status" value="1"/>
</dbReference>
<dbReference type="InterPro" id="IPR027417">
    <property type="entry name" value="P-loop_NTPase"/>
</dbReference>
<organism evidence="13 14">
    <name type="scientific">Lactuca virosa</name>
    <dbReference type="NCBI Taxonomy" id="75947"/>
    <lineage>
        <taxon>Eukaryota</taxon>
        <taxon>Viridiplantae</taxon>
        <taxon>Streptophyta</taxon>
        <taxon>Embryophyta</taxon>
        <taxon>Tracheophyta</taxon>
        <taxon>Spermatophyta</taxon>
        <taxon>Magnoliopsida</taxon>
        <taxon>eudicotyledons</taxon>
        <taxon>Gunneridae</taxon>
        <taxon>Pentapetalae</taxon>
        <taxon>asterids</taxon>
        <taxon>campanulids</taxon>
        <taxon>Asterales</taxon>
        <taxon>Asteraceae</taxon>
        <taxon>Cichorioideae</taxon>
        <taxon>Cichorieae</taxon>
        <taxon>Lactucinae</taxon>
        <taxon>Lactuca</taxon>
    </lineage>
</organism>
<dbReference type="GO" id="GO:0005525">
    <property type="term" value="F:GTP binding"/>
    <property type="evidence" value="ECO:0007669"/>
    <property type="project" value="UniProtKB-KW"/>
</dbReference>
<dbReference type="PANTHER" id="PTHR43381:SF20">
    <property type="entry name" value="TRANSLATION INITIATION FACTOR IF-2, MITOCHONDRIAL"/>
    <property type="match status" value="1"/>
</dbReference>
<evidence type="ECO:0000259" key="12">
    <source>
        <dbReference type="PROSITE" id="PS51722"/>
    </source>
</evidence>
<dbReference type="InterPro" id="IPR053905">
    <property type="entry name" value="EF-G-like_DII"/>
</dbReference>
<dbReference type="Pfam" id="PF00009">
    <property type="entry name" value="GTP_EFTU"/>
    <property type="match status" value="1"/>
</dbReference>
<dbReference type="InterPro" id="IPR023115">
    <property type="entry name" value="TIF_IF2_dom3"/>
</dbReference>